<dbReference type="Proteomes" id="UP000799753">
    <property type="component" value="Unassembled WGS sequence"/>
</dbReference>
<dbReference type="EMBL" id="MU006786">
    <property type="protein sequence ID" value="KAF2639694.1"/>
    <property type="molecule type" value="Genomic_DNA"/>
</dbReference>
<keyword evidence="2" id="KW-1185">Reference proteome</keyword>
<reference evidence="1" key="1">
    <citation type="journal article" date="2020" name="Stud. Mycol.">
        <title>101 Dothideomycetes genomes: a test case for predicting lifestyles and emergence of pathogens.</title>
        <authorList>
            <person name="Haridas S."/>
            <person name="Albert R."/>
            <person name="Binder M."/>
            <person name="Bloem J."/>
            <person name="Labutti K."/>
            <person name="Salamov A."/>
            <person name="Andreopoulos B."/>
            <person name="Baker S."/>
            <person name="Barry K."/>
            <person name="Bills G."/>
            <person name="Bluhm B."/>
            <person name="Cannon C."/>
            <person name="Castanera R."/>
            <person name="Culley D."/>
            <person name="Daum C."/>
            <person name="Ezra D."/>
            <person name="Gonzalez J."/>
            <person name="Henrissat B."/>
            <person name="Kuo A."/>
            <person name="Liang C."/>
            <person name="Lipzen A."/>
            <person name="Lutzoni F."/>
            <person name="Magnuson J."/>
            <person name="Mondo S."/>
            <person name="Nolan M."/>
            <person name="Ohm R."/>
            <person name="Pangilinan J."/>
            <person name="Park H.-J."/>
            <person name="Ramirez L."/>
            <person name="Alfaro M."/>
            <person name="Sun H."/>
            <person name="Tritt A."/>
            <person name="Yoshinaga Y."/>
            <person name="Zwiers L.-H."/>
            <person name="Turgeon B."/>
            <person name="Goodwin S."/>
            <person name="Spatafora J."/>
            <person name="Crous P."/>
            <person name="Grigoriev I."/>
        </authorList>
    </citation>
    <scope>NUCLEOTIDE SEQUENCE</scope>
    <source>
        <strain evidence="1">CBS 473.64</strain>
    </source>
</reference>
<organism evidence="1 2">
    <name type="scientific">Massarina eburnea CBS 473.64</name>
    <dbReference type="NCBI Taxonomy" id="1395130"/>
    <lineage>
        <taxon>Eukaryota</taxon>
        <taxon>Fungi</taxon>
        <taxon>Dikarya</taxon>
        <taxon>Ascomycota</taxon>
        <taxon>Pezizomycotina</taxon>
        <taxon>Dothideomycetes</taxon>
        <taxon>Pleosporomycetidae</taxon>
        <taxon>Pleosporales</taxon>
        <taxon>Massarineae</taxon>
        <taxon>Massarinaceae</taxon>
        <taxon>Massarina</taxon>
    </lineage>
</organism>
<dbReference type="AlphaFoldDB" id="A0A6A6S0F8"/>
<accession>A0A6A6S0F8</accession>
<dbReference type="PROSITE" id="PS51257">
    <property type="entry name" value="PROKAR_LIPOPROTEIN"/>
    <property type="match status" value="1"/>
</dbReference>
<proteinExistence type="predicted"/>
<sequence>MGKTTCTTTSVYLTYATNVMTAMLSCSTQFNDVSSICEIPNNALRYHTSTLYTHHTTYTAMTKTTIFLMFLDNTNSITKTTMASPSQSPSFDNHVSADQDSDFDPHTHTLIHTLPLLPHLDTPAADAELDSYYTSLDDSVAAASSPGSLYGHGLPNKHGLHPRFTSTSVTPPHDHATLTANDARVKYVSRVMEMTSRSGPCLKVEEGEEKLFEDDETRGRGRDVDLGRHAIGIHNYRAKNTCVPGKCWCQGA</sequence>
<gene>
    <name evidence="1" type="ORF">P280DRAFT_45384</name>
</gene>
<evidence type="ECO:0000313" key="1">
    <source>
        <dbReference type="EMBL" id="KAF2639694.1"/>
    </source>
</evidence>
<protein>
    <submittedName>
        <fullName evidence="1">Uncharacterized protein</fullName>
    </submittedName>
</protein>
<evidence type="ECO:0000313" key="2">
    <source>
        <dbReference type="Proteomes" id="UP000799753"/>
    </source>
</evidence>
<name>A0A6A6S0F8_9PLEO</name>